<dbReference type="InterPro" id="IPR007052">
    <property type="entry name" value="CS_dom"/>
</dbReference>
<gene>
    <name evidence="3" type="ORF">TcWFU_002719</name>
</gene>
<evidence type="ECO:0000313" key="4">
    <source>
        <dbReference type="Proteomes" id="UP001651158"/>
    </source>
</evidence>
<organism evidence="3 4">
    <name type="scientific">Taenia crassiceps</name>
    <dbReference type="NCBI Taxonomy" id="6207"/>
    <lineage>
        <taxon>Eukaryota</taxon>
        <taxon>Metazoa</taxon>
        <taxon>Spiralia</taxon>
        <taxon>Lophotrochozoa</taxon>
        <taxon>Platyhelminthes</taxon>
        <taxon>Cestoda</taxon>
        <taxon>Eucestoda</taxon>
        <taxon>Cyclophyllidea</taxon>
        <taxon>Taeniidae</taxon>
        <taxon>Taenia</taxon>
    </lineage>
</organism>
<evidence type="ECO:0008006" key="5">
    <source>
        <dbReference type="Google" id="ProtNLM"/>
    </source>
</evidence>
<feature type="domain" description="SGS" evidence="1">
    <location>
        <begin position="110"/>
        <end position="195"/>
    </location>
</feature>
<dbReference type="InterPro" id="IPR007699">
    <property type="entry name" value="SGS_dom"/>
</dbReference>
<evidence type="ECO:0000259" key="2">
    <source>
        <dbReference type="PROSITE" id="PS51203"/>
    </source>
</evidence>
<dbReference type="InterPro" id="IPR008978">
    <property type="entry name" value="HSP20-like_chaperone"/>
</dbReference>
<dbReference type="Proteomes" id="UP001651158">
    <property type="component" value="Unassembled WGS sequence"/>
</dbReference>
<comment type="caution">
    <text evidence="3">The sequence shown here is derived from an EMBL/GenBank/DDBJ whole genome shotgun (WGS) entry which is preliminary data.</text>
</comment>
<reference evidence="3 4" key="1">
    <citation type="journal article" date="2022" name="Front. Cell. Infect. Microbiol.">
        <title>The Genomes of Two Strains of Taenia crassiceps the Animal Model for the Study of Human Cysticercosis.</title>
        <authorList>
            <person name="Bobes R.J."/>
            <person name="Estrada K."/>
            <person name="Rios-Valencia D.G."/>
            <person name="Calderon-Gallegos A."/>
            <person name="de la Torre P."/>
            <person name="Carrero J.C."/>
            <person name="Sanchez-Flores A."/>
            <person name="Laclette J.P."/>
        </authorList>
    </citation>
    <scope>NUCLEOTIDE SEQUENCE [LARGE SCALE GENOMIC DNA]</scope>
    <source>
        <strain evidence="3">WFUcys</strain>
    </source>
</reference>
<dbReference type="PANTHER" id="PTHR45862">
    <property type="entry name" value="PROTEIN SGT1 HOMOLOG"/>
    <property type="match status" value="1"/>
</dbReference>
<dbReference type="Gene3D" id="2.60.40.790">
    <property type="match status" value="1"/>
</dbReference>
<proteinExistence type="predicted"/>
<evidence type="ECO:0000313" key="3">
    <source>
        <dbReference type="EMBL" id="KAL5109993.1"/>
    </source>
</evidence>
<keyword evidence="4" id="KW-1185">Reference proteome</keyword>
<dbReference type="Pfam" id="PF05002">
    <property type="entry name" value="SGS"/>
    <property type="match status" value="1"/>
</dbReference>
<evidence type="ECO:0000259" key="1">
    <source>
        <dbReference type="PROSITE" id="PS51048"/>
    </source>
</evidence>
<dbReference type="EMBL" id="JAKROA010000002">
    <property type="protein sequence ID" value="KAL5109993.1"/>
    <property type="molecule type" value="Genomic_DNA"/>
</dbReference>
<dbReference type="SUPFAM" id="SSF49764">
    <property type="entry name" value="HSP20-like chaperones"/>
    <property type="match status" value="1"/>
</dbReference>
<accession>A0ABR4QK98</accession>
<protein>
    <recommendedName>
        <fullName evidence="5">Suppressor of G2 allele of SKP1</fullName>
    </recommendedName>
</protein>
<dbReference type="CDD" id="cd06466">
    <property type="entry name" value="p23_CS_SGT1_like"/>
    <property type="match status" value="1"/>
</dbReference>
<sequence length="278" mass="31101">MAPNDSEYQWYQSDSTVFVSVMRKGIDPATLRVTFIEDAVAIHINNELVNQLNLAHKIDPSKSSYKCTPMKIELKLAKTVSSNWGCLEGADPASSLNEIDMSVSSKDGDKPKRVNKTYHDWDAVAKEADEIEEGDPLNNLFQKIFKDANDDTRRAMIKSFTESNGTVLSTNWDEVVFLVWCIYSEKLYSLQSVNGRGRPLTGCSGQRKDDYARFSPVHTYTLPHAPQLPIRKVTACNVFADAALKTAYLRFNLVPLQQPAANDGWPLTVQAVRASSVY</sequence>
<feature type="domain" description="CS" evidence="2">
    <location>
        <begin position="3"/>
        <end position="88"/>
    </location>
</feature>
<dbReference type="PROSITE" id="PS51048">
    <property type="entry name" value="SGS"/>
    <property type="match status" value="1"/>
</dbReference>
<dbReference type="InterPro" id="IPR044563">
    <property type="entry name" value="Sgt1-like"/>
</dbReference>
<dbReference type="Pfam" id="PF04969">
    <property type="entry name" value="CS"/>
    <property type="match status" value="1"/>
</dbReference>
<dbReference type="PROSITE" id="PS51203">
    <property type="entry name" value="CS"/>
    <property type="match status" value="1"/>
</dbReference>
<name>A0ABR4QK98_9CEST</name>